<name>A6JFR7_RAT</name>
<sequence length="89" mass="10245">MMTTEIILLPTELTENLMHHQRGCQGGNGQGKEGRGGGWGKMESNKMMVMNKFLHSFLLVYKAPYKSLLLRKNRTAMLCKICFYSVWFL</sequence>
<organism evidence="1 2">
    <name type="scientific">Rattus norvegicus</name>
    <name type="common">Rat</name>
    <dbReference type="NCBI Taxonomy" id="10116"/>
    <lineage>
        <taxon>Eukaryota</taxon>
        <taxon>Metazoa</taxon>
        <taxon>Chordata</taxon>
        <taxon>Craniata</taxon>
        <taxon>Vertebrata</taxon>
        <taxon>Euteleostomi</taxon>
        <taxon>Mammalia</taxon>
        <taxon>Eutheria</taxon>
        <taxon>Euarchontoglires</taxon>
        <taxon>Glires</taxon>
        <taxon>Rodentia</taxon>
        <taxon>Myomorpha</taxon>
        <taxon>Muroidea</taxon>
        <taxon>Muridae</taxon>
        <taxon>Murinae</taxon>
        <taxon>Rattus</taxon>
    </lineage>
</organism>
<dbReference type="AlphaFoldDB" id="A6JFR7"/>
<evidence type="ECO:0000313" key="1">
    <source>
        <dbReference type="EMBL" id="EDM11663.1"/>
    </source>
</evidence>
<evidence type="ECO:0000313" key="2">
    <source>
        <dbReference type="Proteomes" id="UP000234681"/>
    </source>
</evidence>
<dbReference type="Proteomes" id="UP000234681">
    <property type="component" value="Chromosome 5"/>
</dbReference>
<reference evidence="2" key="1">
    <citation type="submission" date="2005-09" db="EMBL/GenBank/DDBJ databases">
        <authorList>
            <person name="Mural R.J."/>
            <person name="Li P.W."/>
            <person name="Adams M.D."/>
            <person name="Amanatides P.G."/>
            <person name="Baden-Tillson H."/>
            <person name="Barnstead M."/>
            <person name="Chin S.H."/>
            <person name="Dew I."/>
            <person name="Evans C.A."/>
            <person name="Ferriera S."/>
            <person name="Flanigan M."/>
            <person name="Fosler C."/>
            <person name="Glodek A."/>
            <person name="Gu Z."/>
            <person name="Holt R.A."/>
            <person name="Jennings D."/>
            <person name="Kraft C.L."/>
            <person name="Lu F."/>
            <person name="Nguyen T."/>
            <person name="Nusskern D.R."/>
            <person name="Pfannkoch C.M."/>
            <person name="Sitter C."/>
            <person name="Sutton G.G."/>
            <person name="Venter J.C."/>
            <person name="Wang Z."/>
            <person name="Woodage T."/>
            <person name="Zheng X.H."/>
            <person name="Zhong F."/>
        </authorList>
    </citation>
    <scope>NUCLEOTIDE SEQUENCE [LARGE SCALE GENOMIC DNA]</scope>
    <source>
        <strain>BN</strain>
        <strain evidence="2">Sprague-Dawley</strain>
    </source>
</reference>
<accession>A6JFR7</accession>
<dbReference type="EMBL" id="CH473984">
    <property type="protein sequence ID" value="EDM11663.1"/>
    <property type="molecule type" value="Genomic_DNA"/>
</dbReference>
<gene>
    <name evidence="1" type="ORF">rCG_30351</name>
</gene>
<protein>
    <submittedName>
        <fullName evidence="1">RCG30351</fullName>
    </submittedName>
</protein>
<proteinExistence type="predicted"/>